<dbReference type="Gene3D" id="1.10.10.10">
    <property type="entry name" value="Winged helix-like DNA-binding domain superfamily/Winged helix DNA-binding domain"/>
    <property type="match status" value="1"/>
</dbReference>
<name>A0A652YQ19_NOCGL</name>
<dbReference type="PANTHER" id="PTHR33164:SF99">
    <property type="entry name" value="MARR FAMILY REGULATORY PROTEIN"/>
    <property type="match status" value="1"/>
</dbReference>
<evidence type="ECO:0000313" key="3">
    <source>
        <dbReference type="EMBL" id="TYQ03950.1"/>
    </source>
</evidence>
<feature type="domain" description="HTH marR-type" evidence="2">
    <location>
        <begin position="61"/>
        <end position="197"/>
    </location>
</feature>
<sequence length="202" mass="22260">MAYAGLNWGAVTTDTTTDEAPVLREPSSVPAETSPSQQEMLPSQQEMLPAQQETPWLTPAEMRAWRGYMDGNQRLMEVLNRELQDSHDLSLADYRILVMLSEAPDGSTRMSDLADGVLSSRSRLTHQIRRMESQGIVERTTCAEDGRGVLAQITDEGRRRLAAAAPTHVAGVRKNLVDLLTPNELEVLADVFSKVDAAIGDR</sequence>
<dbReference type="PANTHER" id="PTHR33164">
    <property type="entry name" value="TRANSCRIPTIONAL REGULATOR, MARR FAMILY"/>
    <property type="match status" value="1"/>
</dbReference>
<dbReference type="SMART" id="SM00347">
    <property type="entry name" value="HTH_MARR"/>
    <property type="match status" value="1"/>
</dbReference>
<evidence type="ECO:0000259" key="2">
    <source>
        <dbReference type="PROSITE" id="PS50995"/>
    </source>
</evidence>
<reference evidence="3" key="1">
    <citation type="submission" date="2019-07" db="EMBL/GenBank/DDBJ databases">
        <title>Genomic Encyclopedia of Type Strains, Phase IV (KMG-IV): sequencing the most valuable type-strain genomes for metagenomic binning, comparative biology and taxonomic classification.</title>
        <authorList>
            <person name="Goeker M."/>
        </authorList>
    </citation>
    <scope>NUCLEOTIDE SEQUENCE</scope>
    <source>
        <strain evidence="3">DSM 44596</strain>
    </source>
</reference>
<dbReference type="InterPro" id="IPR000835">
    <property type="entry name" value="HTH_MarR-typ"/>
</dbReference>
<dbReference type="AlphaFoldDB" id="A0A652YQ19"/>
<evidence type="ECO:0000256" key="1">
    <source>
        <dbReference type="SAM" id="MobiDB-lite"/>
    </source>
</evidence>
<dbReference type="GO" id="GO:0003700">
    <property type="term" value="F:DNA-binding transcription factor activity"/>
    <property type="evidence" value="ECO:0007669"/>
    <property type="project" value="InterPro"/>
</dbReference>
<dbReference type="InterPro" id="IPR036390">
    <property type="entry name" value="WH_DNA-bd_sf"/>
</dbReference>
<dbReference type="GO" id="GO:0006950">
    <property type="term" value="P:response to stress"/>
    <property type="evidence" value="ECO:0007669"/>
    <property type="project" value="TreeGrafter"/>
</dbReference>
<gene>
    <name evidence="3" type="ORF">FNL38_104319</name>
</gene>
<dbReference type="PRINTS" id="PR00598">
    <property type="entry name" value="HTHMARR"/>
</dbReference>
<protein>
    <submittedName>
        <fullName evidence="3">MarR family transcriptional regulator</fullName>
    </submittedName>
</protein>
<dbReference type="Pfam" id="PF12802">
    <property type="entry name" value="MarR_2"/>
    <property type="match status" value="1"/>
</dbReference>
<dbReference type="InterPro" id="IPR036388">
    <property type="entry name" value="WH-like_DNA-bd_sf"/>
</dbReference>
<comment type="caution">
    <text evidence="3">The sequence shown here is derived from an EMBL/GenBank/DDBJ whole genome shotgun (WGS) entry which is preliminary data.</text>
</comment>
<dbReference type="PROSITE" id="PS50995">
    <property type="entry name" value="HTH_MARR_2"/>
    <property type="match status" value="1"/>
</dbReference>
<feature type="compositionally biased region" description="Polar residues" evidence="1">
    <location>
        <begin position="30"/>
        <end position="45"/>
    </location>
</feature>
<dbReference type="SUPFAM" id="SSF46785">
    <property type="entry name" value="Winged helix' DNA-binding domain"/>
    <property type="match status" value="1"/>
</dbReference>
<organism evidence="3">
    <name type="scientific">Nocardia globerula</name>
    <dbReference type="NCBI Taxonomy" id="1818"/>
    <lineage>
        <taxon>Bacteria</taxon>
        <taxon>Bacillati</taxon>
        <taxon>Actinomycetota</taxon>
        <taxon>Actinomycetes</taxon>
        <taxon>Mycobacteriales</taxon>
        <taxon>Nocardiaceae</taxon>
        <taxon>Nocardia</taxon>
    </lineage>
</organism>
<feature type="region of interest" description="Disordered" evidence="1">
    <location>
        <begin position="1"/>
        <end position="45"/>
    </location>
</feature>
<proteinExistence type="predicted"/>
<dbReference type="InterPro" id="IPR039422">
    <property type="entry name" value="MarR/SlyA-like"/>
</dbReference>
<dbReference type="EMBL" id="VNIQ01000004">
    <property type="protein sequence ID" value="TYQ03950.1"/>
    <property type="molecule type" value="Genomic_DNA"/>
</dbReference>
<accession>A0A652YQ19</accession>